<feature type="domain" description="DUF6570" evidence="2">
    <location>
        <begin position="325"/>
        <end position="451"/>
    </location>
</feature>
<protein>
    <recommendedName>
        <fullName evidence="5">ATP-dependent DNA helicase</fullName>
    </recommendedName>
</protein>
<dbReference type="PANTHER" id="PTHR47642:SF5">
    <property type="entry name" value="ATP-DEPENDENT DNA HELICASE"/>
    <property type="match status" value="1"/>
</dbReference>
<dbReference type="Proteomes" id="UP001187531">
    <property type="component" value="Unassembled WGS sequence"/>
</dbReference>
<organism evidence="3 4">
    <name type="scientific">Artemia franciscana</name>
    <name type="common">Brine shrimp</name>
    <name type="synonym">Artemia sanfranciscana</name>
    <dbReference type="NCBI Taxonomy" id="6661"/>
    <lineage>
        <taxon>Eukaryota</taxon>
        <taxon>Metazoa</taxon>
        <taxon>Ecdysozoa</taxon>
        <taxon>Arthropoda</taxon>
        <taxon>Crustacea</taxon>
        <taxon>Branchiopoda</taxon>
        <taxon>Anostraca</taxon>
        <taxon>Artemiidae</taxon>
        <taxon>Artemia</taxon>
    </lineage>
</organism>
<dbReference type="InterPro" id="IPR025476">
    <property type="entry name" value="Helitron_helicase-like"/>
</dbReference>
<proteinExistence type="predicted"/>
<dbReference type="EMBL" id="JAVRJZ010000116">
    <property type="protein sequence ID" value="KAK2703118.1"/>
    <property type="molecule type" value="Genomic_DNA"/>
</dbReference>
<dbReference type="PANTHER" id="PTHR47642">
    <property type="entry name" value="ATP-DEPENDENT DNA HELICASE"/>
    <property type="match status" value="1"/>
</dbReference>
<reference evidence="3" key="1">
    <citation type="submission" date="2023-07" db="EMBL/GenBank/DDBJ databases">
        <title>Chromosome-level genome assembly of Artemia franciscana.</title>
        <authorList>
            <person name="Jo E."/>
        </authorList>
    </citation>
    <scope>NUCLEOTIDE SEQUENCE</scope>
    <source>
        <tissue evidence="3">Whole body</tissue>
    </source>
</reference>
<name>A0AA88H2N7_ARTSF</name>
<comment type="caution">
    <text evidence="3">The sequence shown here is derived from an EMBL/GenBank/DDBJ whole genome shotgun (WGS) entry which is preliminary data.</text>
</comment>
<keyword evidence="4" id="KW-1185">Reference proteome</keyword>
<gene>
    <name evidence="3" type="ORF">QYM36_018352</name>
</gene>
<evidence type="ECO:0000259" key="1">
    <source>
        <dbReference type="Pfam" id="PF14214"/>
    </source>
</evidence>
<feature type="domain" description="Helitron helicase-like" evidence="1">
    <location>
        <begin position="592"/>
        <end position="729"/>
    </location>
</feature>
<dbReference type="InterPro" id="IPR051055">
    <property type="entry name" value="PIF1_helicase"/>
</dbReference>
<evidence type="ECO:0008006" key="5">
    <source>
        <dbReference type="Google" id="ProtNLM"/>
    </source>
</evidence>
<dbReference type="Pfam" id="PF14214">
    <property type="entry name" value="Helitron_like_N"/>
    <property type="match status" value="1"/>
</dbReference>
<evidence type="ECO:0000313" key="4">
    <source>
        <dbReference type="Proteomes" id="UP001187531"/>
    </source>
</evidence>
<accession>A0AA88H2N7</accession>
<dbReference type="AlphaFoldDB" id="A0AA88H2N7"/>
<dbReference type="Pfam" id="PF20209">
    <property type="entry name" value="DUF6570"/>
    <property type="match status" value="1"/>
</dbReference>
<dbReference type="InterPro" id="IPR046700">
    <property type="entry name" value="DUF6570"/>
</dbReference>
<sequence length="967" mass="111736">MVISTEDYNEANRCDNIRIKKLLTKRNASNCFILQCGCDREVQIILKSFKSIEYDFNKEVLHKPEKYFLQGPDAGPGSIHVKEIAPDFAKDWPRHQGLKEEGEEKKGKDEEDIEEDTPTAWEIPLALRDPISEKERKKIKHAQSQKKYRSRHDIYISDLKRKRKEYEIPEIQEKRRKEIFFSQKKRLESPAAKERNLVLTQERRRIPVVKQRNLNLSKKRLESPSAKQKNLEIAKKRYFVEIKQNQLSSSVQKHANSFKAKCREYPEYVCAVCGKLCFRYQVVHLQKDDLNLRIRLKVESFIIERFKRYGFFWNCHSCARSLKNGELPVVSLANGFILHEVPEPLCQLNVLERHLVAKAIPFQKLVCLPKSQQKGIHGIVVCVPSEIRHTTDVLPRSSDDGTLLKVKLMRKLEYKGHYMYSTVRPELLLTALQFLKQKNCRYRDVCINEKWADSSLTLNEENMQTETLVSGIKTDDEISANVSQVTSYQPDNIAELLADEVQNSVFRVAPAEKQKPVSRLEYEADCFPSLFPRGRGTFIDLKDKNPDLTLSIELEEEKIRSSISVAIRKGKSSQHLSPSNFQNVHSVKEVINTDTCYRTFNTVRGSPFYWSRFGKDILAMVKQIGPPTFFCSFSAADRRWPEFAKAILVQQGRVDDAALDEYIENLSWTEYCTVINQNPVSALEMFNRRFEHFQREVILSNVESLGKIKAYVSRIEFQSRGWPHRHCLYWSELGNCETLSTDEMEKIAGAYVTCELPSNDDPLYQTVLEVQRHSKGHSKTCRKTGKTCRFGFPHPPSENVFMTGNKISCKQVPQETLNNLGKKVTNLKTALEDIDSAISTEELLQKFDLTQEDLELFLKCTSKKDQVFLKRSPQEIWINNYNKILLPLWNGNCDVQLVLSIESLIYYLIGYVSKGERSVMRIVEEAKKEARQGNVEPIAELRKLGNAYLTNREISVMEELQGPTVSP</sequence>
<evidence type="ECO:0000313" key="3">
    <source>
        <dbReference type="EMBL" id="KAK2703118.1"/>
    </source>
</evidence>
<evidence type="ECO:0000259" key="2">
    <source>
        <dbReference type="Pfam" id="PF20209"/>
    </source>
</evidence>